<dbReference type="InterPro" id="IPR043128">
    <property type="entry name" value="Rev_trsase/Diguanyl_cyclase"/>
</dbReference>
<dbReference type="OrthoDB" id="1909920at2759"/>
<dbReference type="AlphaFoldDB" id="A0A5A7SKP6"/>
<proteinExistence type="predicted"/>
<dbReference type="SUPFAM" id="SSF56672">
    <property type="entry name" value="DNA/RNA polymerases"/>
    <property type="match status" value="1"/>
</dbReference>
<dbReference type="Proteomes" id="UP000321947">
    <property type="component" value="Unassembled WGS sequence"/>
</dbReference>
<name>A0A5A7SKP6_CUCMM</name>
<protein>
    <submittedName>
        <fullName evidence="1 2">Mitochondrial protein</fullName>
    </submittedName>
</protein>
<reference evidence="3 4" key="1">
    <citation type="submission" date="2019-08" db="EMBL/GenBank/DDBJ databases">
        <title>Draft genome sequences of two oriental melons (Cucumis melo L. var makuwa).</title>
        <authorList>
            <person name="Kwon S.-Y."/>
        </authorList>
    </citation>
    <scope>NUCLEOTIDE SEQUENCE [LARGE SCALE GENOMIC DNA]</scope>
    <source>
        <strain evidence="4">cv. Chang Bougi</strain>
        <strain evidence="3">cv. SW 3</strain>
        <tissue evidence="1">Leaf</tissue>
    </source>
</reference>
<organism evidence="1 3">
    <name type="scientific">Cucumis melo var. makuwa</name>
    <name type="common">Oriental melon</name>
    <dbReference type="NCBI Taxonomy" id="1194695"/>
    <lineage>
        <taxon>Eukaryota</taxon>
        <taxon>Viridiplantae</taxon>
        <taxon>Streptophyta</taxon>
        <taxon>Embryophyta</taxon>
        <taxon>Tracheophyta</taxon>
        <taxon>Spermatophyta</taxon>
        <taxon>Magnoliopsida</taxon>
        <taxon>eudicotyledons</taxon>
        <taxon>Gunneridae</taxon>
        <taxon>Pentapetalae</taxon>
        <taxon>rosids</taxon>
        <taxon>fabids</taxon>
        <taxon>Cucurbitales</taxon>
        <taxon>Cucurbitaceae</taxon>
        <taxon>Benincaseae</taxon>
        <taxon>Cucumis</taxon>
    </lineage>
</organism>
<evidence type="ECO:0000313" key="1">
    <source>
        <dbReference type="EMBL" id="KAA0025809.1"/>
    </source>
</evidence>
<gene>
    <name evidence="2" type="ORF">E5676_scaffold447G00470</name>
    <name evidence="1" type="ORF">E6C27_scaffold34G00610</name>
</gene>
<dbReference type="Proteomes" id="UP000321393">
    <property type="component" value="Unassembled WGS sequence"/>
</dbReference>
<sequence>MTEGEELETTCVIRHGELEFPVVLFGLRILLQFVKGFLKKASSLIELLKKDIQWGWNLECLAAFDGLKQAMTEKSILAVADVTKSFKVGIEQFNYLLLEYLRHFIDSRQENWVQLLNGKPQGSQICEGRGIDERHRSIVPRESLEEDGEEGESEANAPLRFERGIRFSSSSVTMTYDHLLIQNRKKIEKSRKSLLTQ</sequence>
<accession>A0A5A7SKP6</accession>
<dbReference type="EMBL" id="SSTE01023063">
    <property type="protein sequence ID" value="KAA0025809.1"/>
    <property type="molecule type" value="Genomic_DNA"/>
</dbReference>
<evidence type="ECO:0000313" key="2">
    <source>
        <dbReference type="EMBL" id="TYK09647.1"/>
    </source>
</evidence>
<dbReference type="EMBL" id="SSTD01011480">
    <property type="protein sequence ID" value="TYK09647.1"/>
    <property type="molecule type" value="Genomic_DNA"/>
</dbReference>
<evidence type="ECO:0000313" key="4">
    <source>
        <dbReference type="Proteomes" id="UP000321947"/>
    </source>
</evidence>
<evidence type="ECO:0000313" key="3">
    <source>
        <dbReference type="Proteomes" id="UP000321393"/>
    </source>
</evidence>
<dbReference type="Gene3D" id="3.30.70.270">
    <property type="match status" value="1"/>
</dbReference>
<comment type="caution">
    <text evidence="1">The sequence shown here is derived from an EMBL/GenBank/DDBJ whole genome shotgun (WGS) entry which is preliminary data.</text>
</comment>
<dbReference type="InterPro" id="IPR043502">
    <property type="entry name" value="DNA/RNA_pol_sf"/>
</dbReference>